<protein>
    <recommendedName>
        <fullName evidence="5">polynucleotide adenylyltransferase</fullName>
        <ecNumber evidence="5">2.7.7.19</ecNumber>
    </recommendedName>
</protein>
<evidence type="ECO:0000259" key="17">
    <source>
        <dbReference type="Pfam" id="PF20750"/>
    </source>
</evidence>
<dbReference type="VEuPathDB" id="FungiDB:CXQ87_003540"/>
<dbReference type="GO" id="GO:1990817">
    <property type="term" value="F:poly(A) RNA polymerase activity"/>
    <property type="evidence" value="ECO:0007669"/>
    <property type="project" value="UniProtKB-EC"/>
</dbReference>
<dbReference type="GO" id="GO:0005634">
    <property type="term" value="C:nucleus"/>
    <property type="evidence" value="ECO:0007669"/>
    <property type="project" value="UniProtKB-SubCell"/>
</dbReference>
<evidence type="ECO:0000256" key="6">
    <source>
        <dbReference type="ARBA" id="ARBA00022664"/>
    </source>
</evidence>
<gene>
    <name evidence="18" type="ORF">CXQ87_003540</name>
</gene>
<comment type="similarity">
    <text evidence="4">Belongs to the poly(A) polymerase family.</text>
</comment>
<dbReference type="Pfam" id="PF04926">
    <property type="entry name" value="PAP_RNA-bind"/>
    <property type="match status" value="1"/>
</dbReference>
<dbReference type="SUPFAM" id="SSF55003">
    <property type="entry name" value="PAP/Archaeal CCA-adding enzyme, C-terminal domain"/>
    <property type="match status" value="1"/>
</dbReference>
<dbReference type="Gene3D" id="1.10.1410.10">
    <property type="match status" value="1"/>
</dbReference>
<feature type="domain" description="Poly(A) polymerase central" evidence="16">
    <location>
        <begin position="800"/>
        <end position="944"/>
    </location>
</feature>
<dbReference type="AlphaFoldDB" id="A0A2V1ADV1"/>
<evidence type="ECO:0000256" key="9">
    <source>
        <dbReference type="ARBA" id="ARBA00022741"/>
    </source>
</evidence>
<evidence type="ECO:0000256" key="12">
    <source>
        <dbReference type="ARBA" id="ARBA00023242"/>
    </source>
</evidence>
<dbReference type="FunFam" id="1.10.1410.10:FF:000001">
    <property type="entry name" value="Putative poly(A) polymerase gamma"/>
    <property type="match status" value="1"/>
</dbReference>
<keyword evidence="10" id="KW-0067">ATP-binding</keyword>
<dbReference type="InterPro" id="IPR011068">
    <property type="entry name" value="NuclTrfase_I-like_C"/>
</dbReference>
<keyword evidence="11" id="KW-0460">Magnesium</keyword>
<evidence type="ECO:0000256" key="11">
    <source>
        <dbReference type="ARBA" id="ARBA00022842"/>
    </source>
</evidence>
<dbReference type="InterPro" id="IPR007012">
    <property type="entry name" value="PolA_pol_cen_dom"/>
</dbReference>
<dbReference type="Proteomes" id="UP000244406">
    <property type="component" value="Unassembled WGS sequence"/>
</dbReference>
<proteinExistence type="inferred from homology"/>
<dbReference type="PANTHER" id="PTHR10682">
    <property type="entry name" value="POLY A POLYMERASE"/>
    <property type="match status" value="1"/>
</dbReference>
<dbReference type="PANTHER" id="PTHR10682:SF10">
    <property type="entry name" value="POLYNUCLEOTIDE ADENYLYLTRANSFERASE"/>
    <property type="match status" value="1"/>
</dbReference>
<keyword evidence="6" id="KW-0507">mRNA processing</keyword>
<comment type="caution">
    <text evidence="18">The sequence shown here is derived from an EMBL/GenBank/DDBJ whole genome shotgun (WGS) entry which is preliminary data.</text>
</comment>
<dbReference type="Pfam" id="PF20750">
    <property type="entry name" value="PAP_NTPase"/>
    <property type="match status" value="1"/>
</dbReference>
<evidence type="ECO:0000256" key="7">
    <source>
        <dbReference type="ARBA" id="ARBA00022679"/>
    </source>
</evidence>
<evidence type="ECO:0000256" key="10">
    <source>
        <dbReference type="ARBA" id="ARBA00022840"/>
    </source>
</evidence>
<dbReference type="Gene3D" id="3.30.70.590">
    <property type="entry name" value="Poly(A) polymerase predicted RNA binding domain"/>
    <property type="match status" value="1"/>
</dbReference>
<comment type="cofactor">
    <cofactor evidence="1">
        <name>Mn(2+)</name>
        <dbReference type="ChEBI" id="CHEBI:29035"/>
    </cofactor>
</comment>
<dbReference type="GeneID" id="37003540"/>
<evidence type="ECO:0000256" key="5">
    <source>
        <dbReference type="ARBA" id="ARBA00012388"/>
    </source>
</evidence>
<evidence type="ECO:0000256" key="8">
    <source>
        <dbReference type="ARBA" id="ARBA00022723"/>
    </source>
</evidence>
<evidence type="ECO:0000256" key="3">
    <source>
        <dbReference type="ARBA" id="ARBA00004123"/>
    </source>
</evidence>
<keyword evidence="12" id="KW-0539">Nucleus</keyword>
<dbReference type="InterPro" id="IPR043519">
    <property type="entry name" value="NT_sf"/>
</dbReference>
<comment type="function">
    <text evidence="13">Polymerase that creates the 3'-poly(A) tail of mRNA's. May acquire specificity through interaction with a cleavage and polyadenylation factor.</text>
</comment>
<sequence>MNIDESVDPTPEVVPNKMDPALQASLSSEPDSYQQFVKLLHSPKFAAHPDVLLQLHSVLPHVEESEKQLLLKRLIFYGQWHSFWQVSITDATSLSDIEDIVDLLHSELRICNNVYLGVWQALRAARHESSTSGLLTSIVETVEYKFSLNKAQVSAVMSFVDELDNVENSDELVFFEENHLETISNDPISKAFFLQAQLNLMDQKSAIKAIRNEPSILERPGWFSFLTSSMADSIPYLPPSQVPEISEDSSRSALMTHFLHFRSAHINESDFFSLLQSASAQDAHRIFLIAYKNNQRGLLQSQRLFDFVVKLALFSCKEDVMLEAIKKFYKHMSATTLKLAFPFIIQRSPKVLQSLEEKRPELFQKACLAYIKDASPHEIVTIIENCNNNRHVLRTALRSVEPQNSGIILQGLEKTKLTAYNLTELLRFAFRNNITDNRACAIFDRILKKTWNTTVLEKRGQTVNYQFEDDFRFYYAMASKDERTKMIHTLQTLGQTISTLDTEHMADFTNNLYDYLFASNNFTFIQSKTGKTYILDRIMKKAMHFVYKSHTKTHSKDGVKQIRDILKLLKFDSPTGQASVFEFIVHDEPTFRDYLMSNKAYGVTGPVSLANPTQREISLNDALIGELKARGSFESEQATRKRVDVLALMQRMVQDFVYKVSKKRNMSDGMAKDAGGKIFTFGSYRLGVYGPGSDIDTLVVVPKHVLREDFFTVFEEIIRARPELEEITSVPDAYVPIIKLEFDGISIDLIFARLNVSRVPSDMTLDDKNLLKNIEERDLRSLNGTRVTDEILTLVPKPTVFKHALRCIKMWAQQRAVYANVFGFPGGVAWAMLVARICQLYPNAVSAVIIQKFFSIYTKWNWPQPVLLKPIEDGPLQVRVWNPRIYPHDRQHRMPVITPAYPSMCATHNITNSTQKVILKEISRGNEIMEKISTGEETWSSLLKRHTFFHDYKFYLCVVGATLGTDEDHHKWSGLIESKLRILVQKLEVAEGIALAHPYVKSFSSAYILGEEKVEDVLASYGSLSGESFINGLQQPSEDKKPVEGEADAIPPKVIYLTKLFIGLDVSLVREVGGVKKLDIQYPCSEFYNLCKSSTSYEEGKNFVQIKNVKLHDLPSDVYEEGEARPVKAGKKRKKDANGEQLKRPKGLTPTAAA</sequence>
<comment type="cofactor">
    <cofactor evidence="2">
        <name>Mg(2+)</name>
        <dbReference type="ChEBI" id="CHEBI:18420"/>
    </cofactor>
</comment>
<dbReference type="RefSeq" id="XP_025336634.1">
    <property type="nucleotide sequence ID" value="XM_025482016.1"/>
</dbReference>
<dbReference type="SUPFAM" id="SSF81301">
    <property type="entry name" value="Nucleotidyltransferase"/>
    <property type="match status" value="1"/>
</dbReference>
<dbReference type="Gene3D" id="3.30.460.10">
    <property type="entry name" value="Beta Polymerase, domain 2"/>
    <property type="match status" value="1"/>
</dbReference>
<evidence type="ECO:0000256" key="4">
    <source>
        <dbReference type="ARBA" id="ARBA00010912"/>
    </source>
</evidence>
<evidence type="ECO:0000313" key="19">
    <source>
        <dbReference type="Proteomes" id="UP000244406"/>
    </source>
</evidence>
<dbReference type="Pfam" id="PF04928">
    <property type="entry name" value="PAP_central"/>
    <property type="match status" value="1"/>
</dbReference>
<evidence type="ECO:0000256" key="13">
    <source>
        <dbReference type="ARBA" id="ARBA00060036"/>
    </source>
</evidence>
<evidence type="ECO:0000256" key="2">
    <source>
        <dbReference type="ARBA" id="ARBA00001946"/>
    </source>
</evidence>
<dbReference type="FunFam" id="3.30.460.10:FF:000002">
    <property type="entry name" value="Poly(A) polymerase alpha, putative"/>
    <property type="match status" value="1"/>
</dbReference>
<dbReference type="GO" id="GO:0046872">
    <property type="term" value="F:metal ion binding"/>
    <property type="evidence" value="ECO:0007669"/>
    <property type="project" value="UniProtKB-KW"/>
</dbReference>
<dbReference type="GO" id="GO:0006397">
    <property type="term" value="P:mRNA processing"/>
    <property type="evidence" value="ECO:0007669"/>
    <property type="project" value="UniProtKB-KW"/>
</dbReference>
<dbReference type="GO" id="GO:0031123">
    <property type="term" value="P:RNA 3'-end processing"/>
    <property type="evidence" value="ECO:0007669"/>
    <property type="project" value="InterPro"/>
</dbReference>
<dbReference type="GO" id="GO:0003723">
    <property type="term" value="F:RNA binding"/>
    <property type="evidence" value="ECO:0007669"/>
    <property type="project" value="InterPro"/>
</dbReference>
<evidence type="ECO:0000256" key="1">
    <source>
        <dbReference type="ARBA" id="ARBA00001936"/>
    </source>
</evidence>
<keyword evidence="8" id="KW-0479">Metal-binding</keyword>
<keyword evidence="7" id="KW-0808">Transferase</keyword>
<feature type="domain" description="Poly(A) polymerase nucleotidyltransferase" evidence="17">
    <location>
        <begin position="602"/>
        <end position="795"/>
    </location>
</feature>
<reference evidence="18 19" key="1">
    <citation type="submission" date="2017-12" db="EMBL/GenBank/DDBJ databases">
        <title>Genome Sequence of the Amphotericin B-resistant Candida duobushaemulonii strain, B09383.</title>
        <authorList>
            <person name="Chow N.A."/>
            <person name="Gade L."/>
            <person name="Batra D."/>
            <person name="Rowe L.A."/>
            <person name="Loparev V.N."/>
            <person name="Litvintseva A.P."/>
        </authorList>
    </citation>
    <scope>NUCLEOTIDE SEQUENCE [LARGE SCALE GENOMIC DNA]</scope>
    <source>
        <strain evidence="18 19">B09383</strain>
    </source>
</reference>
<feature type="region of interest" description="Disordered" evidence="14">
    <location>
        <begin position="1120"/>
        <end position="1154"/>
    </location>
</feature>
<feature type="domain" description="Poly(A) polymerase RNA-binding" evidence="15">
    <location>
        <begin position="947"/>
        <end position="1128"/>
    </location>
</feature>
<dbReference type="SUPFAM" id="SSF81631">
    <property type="entry name" value="PAP/OAS1 substrate-binding domain"/>
    <property type="match status" value="1"/>
</dbReference>
<dbReference type="CDD" id="cd05402">
    <property type="entry name" value="NT_PAP_TUTase"/>
    <property type="match status" value="1"/>
</dbReference>
<accession>A0A2V1ADV1</accession>
<evidence type="ECO:0000256" key="14">
    <source>
        <dbReference type="SAM" id="MobiDB-lite"/>
    </source>
</evidence>
<keyword evidence="19" id="KW-1185">Reference proteome</keyword>
<comment type="subcellular location">
    <subcellularLocation>
        <location evidence="3">Nucleus</location>
    </subcellularLocation>
</comment>
<dbReference type="GO" id="GO:0005524">
    <property type="term" value="F:ATP binding"/>
    <property type="evidence" value="ECO:0007669"/>
    <property type="project" value="UniProtKB-KW"/>
</dbReference>
<dbReference type="EMBL" id="PKFP01000003">
    <property type="protein sequence ID" value="PVH15694.1"/>
    <property type="molecule type" value="Genomic_DNA"/>
</dbReference>
<organism evidence="18 19">
    <name type="scientific">Candidozyma duobushaemuli</name>
    <dbReference type="NCBI Taxonomy" id="1231522"/>
    <lineage>
        <taxon>Eukaryota</taxon>
        <taxon>Fungi</taxon>
        <taxon>Dikarya</taxon>
        <taxon>Ascomycota</taxon>
        <taxon>Saccharomycotina</taxon>
        <taxon>Pichiomycetes</taxon>
        <taxon>Metschnikowiaceae</taxon>
        <taxon>Candidozyma</taxon>
    </lineage>
</organism>
<evidence type="ECO:0000259" key="16">
    <source>
        <dbReference type="Pfam" id="PF04928"/>
    </source>
</evidence>
<keyword evidence="9" id="KW-0547">Nucleotide-binding</keyword>
<dbReference type="EC" id="2.7.7.19" evidence="5"/>
<evidence type="ECO:0000313" key="18">
    <source>
        <dbReference type="EMBL" id="PVH15694.1"/>
    </source>
</evidence>
<evidence type="ECO:0000259" key="15">
    <source>
        <dbReference type="Pfam" id="PF04926"/>
    </source>
</evidence>
<name>A0A2V1ADV1_9ASCO</name>
<dbReference type="InterPro" id="IPR007010">
    <property type="entry name" value="PolA_pol_RNA-bd_dom"/>
</dbReference>
<dbReference type="InterPro" id="IPR048840">
    <property type="entry name" value="PolA_pol_NTPase"/>
</dbReference>